<dbReference type="InterPro" id="IPR015946">
    <property type="entry name" value="KH_dom-like_a/b"/>
</dbReference>
<accession>A0A102HUQ6</accession>
<name>A0A102HUQ6_9BURK</name>
<dbReference type="EMBL" id="LPHD01000126">
    <property type="protein sequence ID" value="KWA79054.1"/>
    <property type="molecule type" value="Genomic_DNA"/>
</dbReference>
<reference evidence="1 4" key="1">
    <citation type="submission" date="2015-11" db="EMBL/GenBank/DDBJ databases">
        <title>Expanding the genomic diversity of Burkholderia species for the development of highly accurate diagnostics.</title>
        <authorList>
            <person name="Sahl J."/>
            <person name="Keim P."/>
            <person name="Wagner D."/>
        </authorList>
    </citation>
    <scope>NUCLEOTIDE SEQUENCE [LARGE SCALE GENOMIC DNA]</scope>
    <source>
        <strain evidence="1 4">MSMB2087WGS</strain>
    </source>
</reference>
<reference evidence="2 5" key="2">
    <citation type="submission" date="2015-11" db="EMBL/GenBank/DDBJ databases">
        <authorList>
            <person name="Sahl J."/>
            <person name="Wagner D."/>
            <person name="Keim P."/>
        </authorList>
    </citation>
    <scope>NUCLEOTIDE SEQUENCE [LARGE SCALE GENOMIC DNA]</scope>
    <source>
        <strain evidence="2 5">MSMB1157</strain>
    </source>
</reference>
<reference evidence="6" key="3">
    <citation type="submission" date="2016-08" db="EMBL/GenBank/DDBJ databases">
        <title>Population biology and virulence potential of Burkholderia ubonensis.</title>
        <authorList>
            <person name="Price E.P."/>
            <person name="Currie B.J."/>
            <person name="Wagner D.M."/>
        </authorList>
    </citation>
    <scope>NUCLEOTIDE SEQUENCE [LARGE SCALE GENOMIC DNA]</scope>
    <source>
        <strain evidence="6">MSMB0103</strain>
    </source>
</reference>
<dbReference type="Proteomes" id="UP000183667">
    <property type="component" value="Unassembled WGS sequence"/>
</dbReference>
<dbReference type="AlphaFoldDB" id="A0A102HUQ6"/>
<dbReference type="PANTHER" id="PTHR39624:SF2">
    <property type="entry name" value="OSMC-LIKE PROTEIN"/>
    <property type="match status" value="1"/>
</dbReference>
<gene>
    <name evidence="3" type="ORF">BGV66_30415</name>
    <name evidence="2" type="ORF">WK57_32875</name>
    <name evidence="1" type="ORF">WL29_31900</name>
</gene>
<dbReference type="SUPFAM" id="SSF82784">
    <property type="entry name" value="OsmC-like"/>
    <property type="match status" value="1"/>
</dbReference>
<comment type="caution">
    <text evidence="2">The sequence shown here is derived from an EMBL/GenBank/DDBJ whole genome shotgun (WGS) entry which is preliminary data.</text>
</comment>
<reference evidence="3" key="4">
    <citation type="submission" date="2016-08" db="EMBL/GenBank/DDBJ databases">
        <authorList>
            <person name="Price E.P."/>
            <person name="Currie B.J."/>
            <person name="Wagner D.M."/>
        </authorList>
    </citation>
    <scope>NUCLEOTIDE SEQUENCE</scope>
    <source>
        <strain evidence="3">MSMB0103</strain>
    </source>
</reference>
<evidence type="ECO:0000313" key="3">
    <source>
        <dbReference type="EMBL" id="OJA38587.1"/>
    </source>
</evidence>
<organism evidence="2 5">
    <name type="scientific">Burkholderia ubonensis</name>
    <dbReference type="NCBI Taxonomy" id="101571"/>
    <lineage>
        <taxon>Bacteria</taxon>
        <taxon>Pseudomonadati</taxon>
        <taxon>Pseudomonadota</taxon>
        <taxon>Betaproteobacteria</taxon>
        <taxon>Burkholderiales</taxon>
        <taxon>Burkholderiaceae</taxon>
        <taxon>Burkholderia</taxon>
        <taxon>Burkholderia cepacia complex</taxon>
    </lineage>
</organism>
<evidence type="ECO:0000313" key="4">
    <source>
        <dbReference type="Proteomes" id="UP000060630"/>
    </source>
</evidence>
<dbReference type="InterPro" id="IPR003718">
    <property type="entry name" value="OsmC/Ohr_fam"/>
</dbReference>
<dbReference type="Proteomes" id="UP000060630">
    <property type="component" value="Unassembled WGS sequence"/>
</dbReference>
<dbReference type="Gene3D" id="3.30.300.20">
    <property type="match status" value="1"/>
</dbReference>
<proteinExistence type="predicted"/>
<evidence type="ECO:0000313" key="5">
    <source>
        <dbReference type="Proteomes" id="UP000070119"/>
    </source>
</evidence>
<sequence length="133" mass="14166">MANSTVVAHLGAIRYQVTLTSGAHEWRSDVPARLGGGDTGPDPHDLLLSALGSCTAITVAMYAQRKELPLDGIDVRLAITDEQPGSPTKIARDITLSGNLTAEQRNRLLEIANACPIHRLLTGDVEIDSRLSA</sequence>
<dbReference type="EMBL" id="LNJU01000005">
    <property type="protein sequence ID" value="KWZ53735.1"/>
    <property type="molecule type" value="Genomic_DNA"/>
</dbReference>
<dbReference type="Pfam" id="PF02566">
    <property type="entry name" value="OsmC"/>
    <property type="match status" value="1"/>
</dbReference>
<dbReference type="RefSeq" id="WP_059534994.1">
    <property type="nucleotide sequence ID" value="NZ_CM003772.1"/>
</dbReference>
<dbReference type="Proteomes" id="UP000070119">
    <property type="component" value="Chromosome 2"/>
</dbReference>
<evidence type="ECO:0000313" key="2">
    <source>
        <dbReference type="EMBL" id="KWZ53735.1"/>
    </source>
</evidence>
<protein>
    <submittedName>
        <fullName evidence="2">Peroxiredoxin</fullName>
    </submittedName>
</protein>
<evidence type="ECO:0000313" key="1">
    <source>
        <dbReference type="EMBL" id="KWA79054.1"/>
    </source>
</evidence>
<evidence type="ECO:0000313" key="6">
    <source>
        <dbReference type="Proteomes" id="UP000183667"/>
    </source>
</evidence>
<dbReference type="PANTHER" id="PTHR39624">
    <property type="entry name" value="PROTEIN INVOLVED IN RIMO-MEDIATED BETA-METHYLTHIOLATION OF RIBOSOMAL PROTEIN S12 YCAO"/>
    <property type="match status" value="1"/>
</dbReference>
<dbReference type="InterPro" id="IPR036102">
    <property type="entry name" value="OsmC/Ohrsf"/>
</dbReference>
<dbReference type="EMBL" id="MEAU01000067">
    <property type="protein sequence ID" value="OJA38587.1"/>
    <property type="molecule type" value="Genomic_DNA"/>
</dbReference>